<dbReference type="Pfam" id="PF08447">
    <property type="entry name" value="PAS_3"/>
    <property type="match status" value="1"/>
</dbReference>
<dbReference type="InterPro" id="IPR013656">
    <property type="entry name" value="PAS_4"/>
</dbReference>
<dbReference type="Gene3D" id="3.30.70.270">
    <property type="match status" value="1"/>
</dbReference>
<reference evidence="5" key="1">
    <citation type="submission" date="2016-10" db="EMBL/GenBank/DDBJ databases">
        <authorList>
            <person name="Varghese N."/>
            <person name="Submissions S."/>
        </authorList>
    </citation>
    <scope>NUCLEOTIDE SEQUENCE [LARGE SCALE GENOMIC DNA]</scope>
    <source>
        <strain evidence="5">DSM 5918</strain>
    </source>
</reference>
<evidence type="ECO:0000259" key="1">
    <source>
        <dbReference type="PROSITE" id="PS50112"/>
    </source>
</evidence>
<sequence>MSTEFLSEEGDVCFDQTRRFEILREIFDSLSEHVAVLDRAGCVVDTNLSWQRFAAENSTPDKCRLQGENYIEVCDSSTGVAAKEARQAADGIRGVLSGEIPEFSLEYPCHAPSEKRWFLMTVTPLVSHGSIDGAVVSHMQITARKLAEAALIRYERAIASSSSLVSIIDLDFVYRLVNDSYLRVHGKKRDEIEGRKVAEIVGQDVFDMYVGPKLVRCFAGETVEYEAWFDTNWADRRCYAVTYYPYRERDDSISGAVVTATDITEAKQMQDEIANSARRLSEAQRLAKVGSFEKDYLHGKKNWSDEFCRILGYSPETVDPDFNLFMHHIHPDDEPDFRENFEAAEARGHEFTAELRIRTVQGEERHVSLVCGFDLLEDGSMFRLHGAMADVTERRLAELRLEHLANTDELTGLPNRRHFLECVRAEMVRSRRFGKSLCVAMIDIDDFKKVNDTHGHGVGDLALKHVARTINGLRRAVDVTGRLGGEEFCIMFPEAGLEAGAAAAERVRRGLAEAVLEHEDLRLRLTVSIGLAEYSAGESLDGLLRRSDEALYEAKRTGKNRVCSRAVDSAPV</sequence>
<dbReference type="InterPro" id="IPR029787">
    <property type="entry name" value="Nucleotide_cyclase"/>
</dbReference>
<feature type="domain" description="PAC" evidence="2">
    <location>
        <begin position="223"/>
        <end position="275"/>
    </location>
</feature>
<keyword evidence="5" id="KW-1185">Reference proteome</keyword>
<dbReference type="SUPFAM" id="SSF55785">
    <property type="entry name" value="PYP-like sensor domain (PAS domain)"/>
    <property type="match status" value="3"/>
</dbReference>
<dbReference type="STRING" id="52560.SAMN04488082_12079"/>
<dbReference type="GO" id="GO:0003824">
    <property type="term" value="F:catalytic activity"/>
    <property type="evidence" value="ECO:0007669"/>
    <property type="project" value="UniProtKB-ARBA"/>
</dbReference>
<dbReference type="InterPro" id="IPR000160">
    <property type="entry name" value="GGDEF_dom"/>
</dbReference>
<dbReference type="PANTHER" id="PTHR46663">
    <property type="entry name" value="DIGUANYLATE CYCLASE DGCT-RELATED"/>
    <property type="match status" value="1"/>
</dbReference>
<evidence type="ECO:0000313" key="4">
    <source>
        <dbReference type="EMBL" id="SFK32732.1"/>
    </source>
</evidence>
<accession>A0A1I3YLN0</accession>
<dbReference type="InterPro" id="IPR035965">
    <property type="entry name" value="PAS-like_dom_sf"/>
</dbReference>
<evidence type="ECO:0000259" key="3">
    <source>
        <dbReference type="PROSITE" id="PS50887"/>
    </source>
</evidence>
<feature type="domain" description="PAS" evidence="1">
    <location>
        <begin position="303"/>
        <end position="348"/>
    </location>
</feature>
<dbReference type="Proteomes" id="UP000198635">
    <property type="component" value="Unassembled WGS sequence"/>
</dbReference>
<dbReference type="InterPro" id="IPR013655">
    <property type="entry name" value="PAS_fold_3"/>
</dbReference>
<dbReference type="AlphaFoldDB" id="A0A1I3YLN0"/>
<name>A0A1I3YLN0_9BACT</name>
<dbReference type="InterPro" id="IPR000700">
    <property type="entry name" value="PAS-assoc_C"/>
</dbReference>
<proteinExistence type="predicted"/>
<dbReference type="CDD" id="cd00130">
    <property type="entry name" value="PAS"/>
    <property type="match status" value="1"/>
</dbReference>
<dbReference type="Pfam" id="PF00990">
    <property type="entry name" value="GGDEF"/>
    <property type="match status" value="1"/>
</dbReference>
<dbReference type="SMART" id="SM00091">
    <property type="entry name" value="PAS"/>
    <property type="match status" value="3"/>
</dbReference>
<dbReference type="InterPro" id="IPR000014">
    <property type="entry name" value="PAS"/>
</dbReference>
<dbReference type="PROSITE" id="PS50112">
    <property type="entry name" value="PAS"/>
    <property type="match status" value="1"/>
</dbReference>
<dbReference type="SMART" id="SM00267">
    <property type="entry name" value="GGDEF"/>
    <property type="match status" value="1"/>
</dbReference>
<dbReference type="EMBL" id="FORX01000020">
    <property type="protein sequence ID" value="SFK32732.1"/>
    <property type="molecule type" value="Genomic_DNA"/>
</dbReference>
<evidence type="ECO:0000313" key="5">
    <source>
        <dbReference type="Proteomes" id="UP000198635"/>
    </source>
</evidence>
<dbReference type="CDD" id="cd01949">
    <property type="entry name" value="GGDEF"/>
    <property type="match status" value="1"/>
</dbReference>
<organism evidence="4 5">
    <name type="scientific">Desulfomicrobium apsheronum</name>
    <dbReference type="NCBI Taxonomy" id="52560"/>
    <lineage>
        <taxon>Bacteria</taxon>
        <taxon>Pseudomonadati</taxon>
        <taxon>Thermodesulfobacteriota</taxon>
        <taxon>Desulfovibrionia</taxon>
        <taxon>Desulfovibrionales</taxon>
        <taxon>Desulfomicrobiaceae</taxon>
        <taxon>Desulfomicrobium</taxon>
    </lineage>
</organism>
<feature type="domain" description="PAC" evidence="2">
    <location>
        <begin position="351"/>
        <end position="403"/>
    </location>
</feature>
<evidence type="ECO:0000259" key="2">
    <source>
        <dbReference type="PROSITE" id="PS50113"/>
    </source>
</evidence>
<dbReference type="FunFam" id="3.30.70.270:FF:000001">
    <property type="entry name" value="Diguanylate cyclase domain protein"/>
    <property type="match status" value="1"/>
</dbReference>
<gene>
    <name evidence="4" type="ORF">SAMN04488082_12079</name>
</gene>
<dbReference type="PROSITE" id="PS50113">
    <property type="entry name" value="PAC"/>
    <property type="match status" value="2"/>
</dbReference>
<feature type="domain" description="GGDEF" evidence="3">
    <location>
        <begin position="435"/>
        <end position="567"/>
    </location>
</feature>
<dbReference type="Gene3D" id="3.30.450.20">
    <property type="entry name" value="PAS domain"/>
    <property type="match status" value="3"/>
</dbReference>
<dbReference type="InterPro" id="IPR052163">
    <property type="entry name" value="DGC-Regulatory_Protein"/>
</dbReference>
<dbReference type="NCBIfam" id="TIGR00254">
    <property type="entry name" value="GGDEF"/>
    <property type="match status" value="1"/>
</dbReference>
<dbReference type="RefSeq" id="WP_092378160.1">
    <property type="nucleotide sequence ID" value="NZ_FORX01000020.1"/>
</dbReference>
<dbReference type="PROSITE" id="PS50887">
    <property type="entry name" value="GGDEF"/>
    <property type="match status" value="1"/>
</dbReference>
<dbReference type="PANTHER" id="PTHR46663:SF4">
    <property type="entry name" value="DIGUANYLATE CYCLASE DGCT-RELATED"/>
    <property type="match status" value="1"/>
</dbReference>
<dbReference type="SUPFAM" id="SSF55073">
    <property type="entry name" value="Nucleotide cyclase"/>
    <property type="match status" value="1"/>
</dbReference>
<dbReference type="Pfam" id="PF08448">
    <property type="entry name" value="PAS_4"/>
    <property type="match status" value="2"/>
</dbReference>
<dbReference type="OrthoDB" id="5494569at2"/>
<dbReference type="InterPro" id="IPR043128">
    <property type="entry name" value="Rev_trsase/Diguanyl_cyclase"/>
</dbReference>
<dbReference type="NCBIfam" id="TIGR00229">
    <property type="entry name" value="sensory_box"/>
    <property type="match status" value="2"/>
</dbReference>
<protein>
    <submittedName>
        <fullName evidence="4">PAS domain S-box-containing protein/diguanylate cyclase (GGDEF) domain-containing protein</fullName>
    </submittedName>
</protein>